<keyword evidence="2" id="KW-1185">Reference proteome</keyword>
<accession>A0ABY2NS51</accession>
<dbReference type="Proteomes" id="UP000298112">
    <property type="component" value="Unassembled WGS sequence"/>
</dbReference>
<sequence length="168" mass="19769">MKNRTSYFLMILFCVYCSPSSSSEKNEYKILTDAYRAGHLTVVSSIFKEIRGKRKFTEEEEILYSKTLFYSGEWKEFFNHWSVVSIKTPEMVLFYFKAILLAKTPISVSSSDESKLIELLPVSPEACLLYLKFTKNKHTHKEKKLFLAQWKQFQTQADRLHKELGEKK</sequence>
<evidence type="ECO:0000313" key="2">
    <source>
        <dbReference type="Proteomes" id="UP000298112"/>
    </source>
</evidence>
<protein>
    <recommendedName>
        <fullName evidence="3">Lipoprotein</fullName>
    </recommendedName>
</protein>
<dbReference type="RefSeq" id="WP_135657857.1">
    <property type="nucleotide sequence ID" value="NZ_RQHF01000012.1"/>
</dbReference>
<reference evidence="2" key="1">
    <citation type="journal article" date="2019" name="PLoS Negl. Trop. Dis.">
        <title>Revisiting the worldwide diversity of Leptospira species in the environment.</title>
        <authorList>
            <person name="Vincent A.T."/>
            <person name="Schiettekatte O."/>
            <person name="Bourhy P."/>
            <person name="Veyrier F.J."/>
            <person name="Picardeau M."/>
        </authorList>
    </citation>
    <scope>NUCLEOTIDE SEQUENCE [LARGE SCALE GENOMIC DNA]</scope>
    <source>
        <strain evidence="2">201601955</strain>
    </source>
</reference>
<evidence type="ECO:0000313" key="1">
    <source>
        <dbReference type="EMBL" id="TGM59365.1"/>
    </source>
</evidence>
<name>A0ABY2NS51_9LEPT</name>
<gene>
    <name evidence="1" type="ORF">EHQ95_06585</name>
</gene>
<proteinExistence type="predicted"/>
<organism evidence="1 2">
    <name type="scientific">Leptospira vanthielii</name>
    <dbReference type="NCBI Taxonomy" id="293085"/>
    <lineage>
        <taxon>Bacteria</taxon>
        <taxon>Pseudomonadati</taxon>
        <taxon>Spirochaetota</taxon>
        <taxon>Spirochaetia</taxon>
        <taxon>Leptospirales</taxon>
        <taxon>Leptospiraceae</taxon>
        <taxon>Leptospira</taxon>
    </lineage>
</organism>
<evidence type="ECO:0008006" key="3">
    <source>
        <dbReference type="Google" id="ProtNLM"/>
    </source>
</evidence>
<comment type="caution">
    <text evidence="1">The sequence shown here is derived from an EMBL/GenBank/DDBJ whole genome shotgun (WGS) entry which is preliminary data.</text>
</comment>
<dbReference type="EMBL" id="RQHF01000012">
    <property type="protein sequence ID" value="TGM59365.1"/>
    <property type="molecule type" value="Genomic_DNA"/>
</dbReference>